<evidence type="ECO:0000256" key="1">
    <source>
        <dbReference type="ARBA" id="ARBA00006484"/>
    </source>
</evidence>
<protein>
    <submittedName>
        <fullName evidence="3">SDR family oxidoreductase</fullName>
    </submittedName>
</protein>
<feature type="domain" description="Ketoreductase" evidence="2">
    <location>
        <begin position="7"/>
        <end position="185"/>
    </location>
</feature>
<proteinExistence type="inferred from homology"/>
<dbReference type="PANTHER" id="PTHR42760">
    <property type="entry name" value="SHORT-CHAIN DEHYDROGENASES/REDUCTASES FAMILY MEMBER"/>
    <property type="match status" value="1"/>
</dbReference>
<dbReference type="PRINTS" id="PR00081">
    <property type="entry name" value="GDHRDH"/>
</dbReference>
<dbReference type="Gene3D" id="3.40.50.720">
    <property type="entry name" value="NAD(P)-binding Rossmann-like Domain"/>
    <property type="match status" value="1"/>
</dbReference>
<comment type="caution">
    <text evidence="3">The sequence shown here is derived from an EMBL/GenBank/DDBJ whole genome shotgun (WGS) entry which is preliminary data.</text>
</comment>
<dbReference type="PRINTS" id="PR00080">
    <property type="entry name" value="SDRFAMILY"/>
</dbReference>
<evidence type="ECO:0000313" key="4">
    <source>
        <dbReference type="Proteomes" id="UP000278398"/>
    </source>
</evidence>
<accession>A0A3R9YA65</accession>
<dbReference type="Proteomes" id="UP000278398">
    <property type="component" value="Unassembled WGS sequence"/>
</dbReference>
<dbReference type="GO" id="GO:0016616">
    <property type="term" value="F:oxidoreductase activity, acting on the CH-OH group of donors, NAD or NADP as acceptor"/>
    <property type="evidence" value="ECO:0007669"/>
    <property type="project" value="TreeGrafter"/>
</dbReference>
<evidence type="ECO:0000259" key="2">
    <source>
        <dbReference type="SMART" id="SM00822"/>
    </source>
</evidence>
<dbReference type="InterPro" id="IPR036291">
    <property type="entry name" value="NAD(P)-bd_dom_sf"/>
</dbReference>
<dbReference type="EMBL" id="RWKW01000012">
    <property type="protein sequence ID" value="RST87704.1"/>
    <property type="molecule type" value="Genomic_DNA"/>
</dbReference>
<organism evidence="3 4">
    <name type="scientific">Aquibium carbonis</name>
    <dbReference type="NCBI Taxonomy" id="2495581"/>
    <lineage>
        <taxon>Bacteria</taxon>
        <taxon>Pseudomonadati</taxon>
        <taxon>Pseudomonadota</taxon>
        <taxon>Alphaproteobacteria</taxon>
        <taxon>Hyphomicrobiales</taxon>
        <taxon>Phyllobacteriaceae</taxon>
        <taxon>Aquibium</taxon>
    </lineage>
</organism>
<comment type="similarity">
    <text evidence="1">Belongs to the short-chain dehydrogenases/reductases (SDR) family.</text>
</comment>
<name>A0A3R9YA65_9HYPH</name>
<dbReference type="SMART" id="SM00822">
    <property type="entry name" value="PKS_KR"/>
    <property type="match status" value="1"/>
</dbReference>
<keyword evidence="4" id="KW-1185">Reference proteome</keyword>
<dbReference type="InterPro" id="IPR057326">
    <property type="entry name" value="KR_dom"/>
</dbReference>
<dbReference type="OrthoDB" id="9804774at2"/>
<evidence type="ECO:0000313" key="3">
    <source>
        <dbReference type="EMBL" id="RST87704.1"/>
    </source>
</evidence>
<dbReference type="RefSeq" id="WP_126698201.1">
    <property type="nucleotide sequence ID" value="NZ_RWKW01000012.1"/>
</dbReference>
<dbReference type="InterPro" id="IPR020904">
    <property type="entry name" value="Sc_DH/Rdtase_CS"/>
</dbReference>
<dbReference type="AlphaFoldDB" id="A0A3R9YA65"/>
<dbReference type="GO" id="GO:0030497">
    <property type="term" value="P:fatty acid elongation"/>
    <property type="evidence" value="ECO:0007669"/>
    <property type="project" value="TreeGrafter"/>
</dbReference>
<dbReference type="InterPro" id="IPR002347">
    <property type="entry name" value="SDR_fam"/>
</dbReference>
<dbReference type="CDD" id="cd05233">
    <property type="entry name" value="SDR_c"/>
    <property type="match status" value="1"/>
</dbReference>
<dbReference type="SUPFAM" id="SSF51735">
    <property type="entry name" value="NAD(P)-binding Rossmann-fold domains"/>
    <property type="match status" value="1"/>
</dbReference>
<sequence length="243" mass="25821">MGEFDDRHFVITGGAGAIGKACAHDLLLRGAQVTLVDVDDDRLVQAKSELGHDDRVISVVSRIENASEADAALGAAGRPVHGLVNMAGLLEHDPLDPDDTSVWDRSLAANLTNAYHLAVAYQRHRDADVVGRIVMCSSLAFRRGTPGHVPYSSAKAGIVGMVRALSREFAPHTLVNAVAPGLIHTPMSATIVEARGEQYLATIPLKRFGRPEDVAGVVTFLCGEASAYMTGQTINVDAGMWNS</sequence>
<reference evidence="3 4" key="1">
    <citation type="submission" date="2018-12" db="EMBL/GenBank/DDBJ databases">
        <title>Mesorhizobium carbonis sp. nov., isolated from coal mine water.</title>
        <authorList>
            <person name="Xin W."/>
            <person name="Xu Z."/>
            <person name="Xiang F."/>
            <person name="Zhang J."/>
            <person name="Xi L."/>
            <person name="Liu J."/>
        </authorList>
    </citation>
    <scope>NUCLEOTIDE SEQUENCE [LARGE SCALE GENOMIC DNA]</scope>
    <source>
        <strain evidence="3 4">B2.3</strain>
    </source>
</reference>
<dbReference type="PROSITE" id="PS00061">
    <property type="entry name" value="ADH_SHORT"/>
    <property type="match status" value="1"/>
</dbReference>
<dbReference type="Pfam" id="PF13561">
    <property type="entry name" value="adh_short_C2"/>
    <property type="match status" value="1"/>
</dbReference>
<dbReference type="PANTHER" id="PTHR42760:SF40">
    <property type="entry name" value="3-OXOACYL-[ACYL-CARRIER-PROTEIN] REDUCTASE, CHLOROPLASTIC"/>
    <property type="match status" value="1"/>
</dbReference>
<gene>
    <name evidence="3" type="ORF">EJC49_04135</name>
</gene>